<reference evidence="1 2" key="1">
    <citation type="journal article" date="2018" name="Mol. Biol. Evol.">
        <title>Broad Genomic Sampling Reveals a Smut Pathogenic Ancestry of the Fungal Clade Ustilaginomycotina.</title>
        <authorList>
            <person name="Kijpornyongpan T."/>
            <person name="Mondo S.J."/>
            <person name="Barry K."/>
            <person name="Sandor L."/>
            <person name="Lee J."/>
            <person name="Lipzen A."/>
            <person name="Pangilinan J."/>
            <person name="LaButti K."/>
            <person name="Hainaut M."/>
            <person name="Henrissat B."/>
            <person name="Grigoriev I.V."/>
            <person name="Spatafora J.W."/>
            <person name="Aime M.C."/>
        </authorList>
    </citation>
    <scope>NUCLEOTIDE SEQUENCE [LARGE SCALE GENOMIC DNA]</scope>
    <source>
        <strain evidence="1 2">SA 807</strain>
    </source>
</reference>
<protein>
    <submittedName>
        <fullName evidence="1">MFS general substrate transporter</fullName>
    </submittedName>
</protein>
<organism evidence="1 2">
    <name type="scientific">Violaceomyces palustris</name>
    <dbReference type="NCBI Taxonomy" id="1673888"/>
    <lineage>
        <taxon>Eukaryota</taxon>
        <taxon>Fungi</taxon>
        <taxon>Dikarya</taxon>
        <taxon>Basidiomycota</taxon>
        <taxon>Ustilaginomycotina</taxon>
        <taxon>Ustilaginomycetes</taxon>
        <taxon>Violaceomycetales</taxon>
        <taxon>Violaceomycetaceae</taxon>
        <taxon>Violaceomyces</taxon>
    </lineage>
</organism>
<evidence type="ECO:0000313" key="1">
    <source>
        <dbReference type="EMBL" id="PWN49746.1"/>
    </source>
</evidence>
<proteinExistence type="predicted"/>
<name>A0ACD0NVD0_9BASI</name>
<keyword evidence="2" id="KW-1185">Reference proteome</keyword>
<evidence type="ECO:0000313" key="2">
    <source>
        <dbReference type="Proteomes" id="UP000245626"/>
    </source>
</evidence>
<accession>A0ACD0NVD0</accession>
<sequence>MHKLTPDTPTRRSPAPTKKVLYVPYIIFEIPSNLLIKKVGPARWIPGLVTVWGIVSTLQGIVTTKTGLYIVRAFLGFAEAGILPGIALYLTFFYKPHEIHLRQALYFSGSSLSGAFSGLLSTAIGKMDGLAGLRGWSWIFILEGIFTVLFGVLCLWILPNGPNKLWWVTPAERQLATSRMETTTFDSTSKAAGSGMGSEAKTEDAAAITTKDKHDLTDRQFVFKELLRTFTDPLVLLFCASGYTYATGLYSLAFFSPSIIKSLDNYTAVQAQLLSAPPNAVAFVVSVAVAVASDRFKWRYPAAMFCIILAIIGFAVTYASMTPSVRYGGIIILSSGIYSIPPVGISWMLNNTASHYKRACSIALYIVFTNSGGITSNWLFNDNEAPRYKRGFLVNLALCSLSAVIVTLAELYIMWEKKQRKLGKRDWRVNELRAKGWDEEKIRVYLGDRHPNYELTL</sequence>
<dbReference type="Proteomes" id="UP000245626">
    <property type="component" value="Unassembled WGS sequence"/>
</dbReference>
<dbReference type="EMBL" id="KZ820010">
    <property type="protein sequence ID" value="PWN49746.1"/>
    <property type="molecule type" value="Genomic_DNA"/>
</dbReference>
<gene>
    <name evidence="1" type="ORF">IE53DRAFT_396948</name>
</gene>